<feature type="domain" description="HMG box" evidence="3">
    <location>
        <begin position="54"/>
        <end position="118"/>
    </location>
</feature>
<dbReference type="InterPro" id="IPR009071">
    <property type="entry name" value="HMG_box_dom"/>
</dbReference>
<dbReference type="AlphaFoldDB" id="A0A0C9R4B7"/>
<keyword evidence="5" id="KW-1185">Reference proteome</keyword>
<feature type="region of interest" description="Disordered" evidence="2">
    <location>
        <begin position="99"/>
        <end position="122"/>
    </location>
</feature>
<evidence type="ECO:0000259" key="3">
    <source>
        <dbReference type="PROSITE" id="PS50118"/>
    </source>
</evidence>
<feature type="region of interest" description="Disordered" evidence="2">
    <location>
        <begin position="25"/>
        <end position="44"/>
    </location>
</feature>
<dbReference type="RefSeq" id="XP_011312972.1">
    <property type="nucleotide sequence ID" value="XM_011314670.1"/>
</dbReference>
<organism evidence="4">
    <name type="scientific">Fopius arisanus</name>
    <dbReference type="NCBI Taxonomy" id="64838"/>
    <lineage>
        <taxon>Eukaryota</taxon>
        <taxon>Metazoa</taxon>
        <taxon>Ecdysozoa</taxon>
        <taxon>Arthropoda</taxon>
        <taxon>Hexapoda</taxon>
        <taxon>Insecta</taxon>
        <taxon>Pterygota</taxon>
        <taxon>Neoptera</taxon>
        <taxon>Endopterygota</taxon>
        <taxon>Hymenoptera</taxon>
        <taxon>Apocrita</taxon>
        <taxon>Ichneumonoidea</taxon>
        <taxon>Braconidae</taxon>
        <taxon>Opiinae</taxon>
        <taxon>Fopius</taxon>
    </lineage>
</organism>
<keyword evidence="1" id="KW-0238">DNA-binding</keyword>
<evidence type="ECO:0000256" key="1">
    <source>
        <dbReference type="PROSITE-ProRule" id="PRU00267"/>
    </source>
</evidence>
<feature type="compositionally biased region" description="Basic and acidic residues" evidence="2">
    <location>
        <begin position="25"/>
        <end position="35"/>
    </location>
</feature>
<reference evidence="4" key="1">
    <citation type="submission" date="2015-01" db="EMBL/GenBank/DDBJ databases">
        <title>Transcriptome Assembly of Fopius arisanus.</title>
        <authorList>
            <person name="Geib S."/>
        </authorList>
    </citation>
    <scope>NUCLEOTIDE SEQUENCE</scope>
</reference>
<protein>
    <submittedName>
        <fullName evidence="6">FACT complex subunit SSRP1 isoform X1</fullName>
    </submittedName>
    <submittedName>
        <fullName evidence="4">SSRP1 protein</fullName>
    </submittedName>
</protein>
<dbReference type="KEGG" id="fas:105272508"/>
<feature type="DNA-binding region" description="HMG box" evidence="1">
    <location>
        <begin position="54"/>
        <end position="118"/>
    </location>
</feature>
<dbReference type="EMBL" id="GBYB01011144">
    <property type="protein sequence ID" value="JAG80911.1"/>
    <property type="molecule type" value="Transcribed_RNA"/>
</dbReference>
<dbReference type="SUPFAM" id="SSF47095">
    <property type="entry name" value="HMG-box"/>
    <property type="match status" value="1"/>
</dbReference>
<evidence type="ECO:0000313" key="4">
    <source>
        <dbReference type="EMBL" id="JAG80911.1"/>
    </source>
</evidence>
<keyword evidence="1" id="KW-0539">Nucleus</keyword>
<evidence type="ECO:0000313" key="5">
    <source>
        <dbReference type="Proteomes" id="UP000694866"/>
    </source>
</evidence>
<proteinExistence type="predicted"/>
<dbReference type="GeneID" id="105272508"/>
<dbReference type="Pfam" id="PF00505">
    <property type="entry name" value="HMG_box"/>
    <property type="match status" value="1"/>
</dbReference>
<sequence>MGNGGSVPGKNYPYHDCRKERQGKFCKSTDADKSSSKTSGHHVHRYDVVKNGKIANTTNPFIIFFLRLRSKNPKEPVTLIARVAGKKWTKMSSDQKQKYINLANAEKKRREDKKRRRRVKIT</sequence>
<dbReference type="GO" id="GO:0005634">
    <property type="term" value="C:nucleus"/>
    <property type="evidence" value="ECO:0007669"/>
    <property type="project" value="UniProtKB-UniRule"/>
</dbReference>
<dbReference type="OrthoDB" id="7675944at2759"/>
<evidence type="ECO:0000256" key="2">
    <source>
        <dbReference type="SAM" id="MobiDB-lite"/>
    </source>
</evidence>
<reference evidence="6" key="2">
    <citation type="submission" date="2025-04" db="UniProtKB">
        <authorList>
            <consortium name="RefSeq"/>
        </authorList>
    </citation>
    <scope>IDENTIFICATION</scope>
    <source>
        <strain evidence="6">USDA-PBARC FA_bdor</strain>
        <tissue evidence="6">Whole organism</tissue>
    </source>
</reference>
<dbReference type="GO" id="GO:0003677">
    <property type="term" value="F:DNA binding"/>
    <property type="evidence" value="ECO:0007669"/>
    <property type="project" value="UniProtKB-UniRule"/>
</dbReference>
<evidence type="ECO:0000313" key="6">
    <source>
        <dbReference type="RefSeq" id="XP_011312972.1"/>
    </source>
</evidence>
<dbReference type="Gene3D" id="1.10.30.10">
    <property type="entry name" value="High mobility group box domain"/>
    <property type="match status" value="1"/>
</dbReference>
<dbReference type="Proteomes" id="UP000694866">
    <property type="component" value="Unplaced"/>
</dbReference>
<dbReference type="InterPro" id="IPR036910">
    <property type="entry name" value="HMG_box_dom_sf"/>
</dbReference>
<accession>A0A0C9R4B7</accession>
<gene>
    <name evidence="4" type="primary">SSRP1</name>
    <name evidence="6" type="synonym">LOC105272508</name>
    <name evidence="4" type="ORF">g.12011</name>
</gene>
<accession>A0A9R1UA10</accession>
<feature type="compositionally biased region" description="Basic residues" evidence="2">
    <location>
        <begin position="110"/>
        <end position="122"/>
    </location>
</feature>
<name>A0A0C9R4B7_9HYME</name>
<dbReference type="SMART" id="SM00398">
    <property type="entry name" value="HMG"/>
    <property type="match status" value="1"/>
</dbReference>
<dbReference type="CDD" id="cd00084">
    <property type="entry name" value="HMG-box_SF"/>
    <property type="match status" value="1"/>
</dbReference>
<dbReference type="PROSITE" id="PS50118">
    <property type="entry name" value="HMG_BOX_2"/>
    <property type="match status" value="1"/>
</dbReference>